<keyword evidence="8" id="KW-0418">Kinase</keyword>
<dbReference type="GO" id="GO:0004721">
    <property type="term" value="F:phosphoprotein phosphatase activity"/>
    <property type="evidence" value="ECO:0007669"/>
    <property type="project" value="TreeGrafter"/>
</dbReference>
<dbReference type="GO" id="GO:0000155">
    <property type="term" value="F:phosphorelay sensor kinase activity"/>
    <property type="evidence" value="ECO:0007669"/>
    <property type="project" value="InterPro"/>
</dbReference>
<keyword evidence="4" id="KW-1003">Cell membrane</keyword>
<dbReference type="GO" id="GO:0016036">
    <property type="term" value="P:cellular response to phosphate starvation"/>
    <property type="evidence" value="ECO:0007669"/>
    <property type="project" value="TreeGrafter"/>
</dbReference>
<evidence type="ECO:0000256" key="9">
    <source>
        <dbReference type="ARBA" id="ARBA00022840"/>
    </source>
</evidence>
<dbReference type="InterPro" id="IPR050351">
    <property type="entry name" value="BphY/WalK/GraS-like"/>
</dbReference>
<keyword evidence="10" id="KW-0902">Two-component regulatory system</keyword>
<dbReference type="Gene3D" id="3.30.565.10">
    <property type="entry name" value="Histidine kinase-like ATPase, C-terminal domain"/>
    <property type="match status" value="1"/>
</dbReference>
<evidence type="ECO:0000256" key="10">
    <source>
        <dbReference type="ARBA" id="ARBA00023012"/>
    </source>
</evidence>
<dbReference type="PANTHER" id="PTHR45453:SF1">
    <property type="entry name" value="PHOSPHATE REGULON SENSOR PROTEIN PHOR"/>
    <property type="match status" value="1"/>
</dbReference>
<dbReference type="GO" id="GO:0005886">
    <property type="term" value="C:plasma membrane"/>
    <property type="evidence" value="ECO:0007669"/>
    <property type="project" value="UniProtKB-SubCell"/>
</dbReference>
<keyword evidence="5" id="KW-0597">Phosphoprotein</keyword>
<comment type="catalytic activity">
    <reaction evidence="1">
        <text>ATP + protein L-histidine = ADP + protein N-phospho-L-histidine.</text>
        <dbReference type="EC" id="2.7.13.3"/>
    </reaction>
</comment>
<dbReference type="Gene3D" id="1.10.287.130">
    <property type="match status" value="1"/>
</dbReference>
<dbReference type="FunFam" id="1.10.287.130:FF:000008">
    <property type="entry name" value="Two-component sensor histidine kinase"/>
    <property type="match status" value="1"/>
</dbReference>
<dbReference type="EMBL" id="JAICBX010000002">
    <property type="protein sequence ID" value="MBW8637746.1"/>
    <property type="molecule type" value="Genomic_DNA"/>
</dbReference>
<protein>
    <recommendedName>
        <fullName evidence="3">histidine kinase</fullName>
        <ecNumber evidence="3">2.7.13.3</ecNumber>
    </recommendedName>
</protein>
<dbReference type="FunFam" id="3.30.565.10:FF:000006">
    <property type="entry name" value="Sensor histidine kinase WalK"/>
    <property type="match status" value="1"/>
</dbReference>
<evidence type="ECO:0000256" key="1">
    <source>
        <dbReference type="ARBA" id="ARBA00000085"/>
    </source>
</evidence>
<dbReference type="InterPro" id="IPR005467">
    <property type="entry name" value="His_kinase_dom"/>
</dbReference>
<keyword evidence="12" id="KW-0812">Transmembrane</keyword>
<dbReference type="SUPFAM" id="SSF47384">
    <property type="entry name" value="Homodimeric domain of signal transducing histidine kinase"/>
    <property type="match status" value="1"/>
</dbReference>
<evidence type="ECO:0000256" key="4">
    <source>
        <dbReference type="ARBA" id="ARBA00022475"/>
    </source>
</evidence>
<keyword evidence="11 12" id="KW-0472">Membrane</keyword>
<dbReference type="InterPro" id="IPR003594">
    <property type="entry name" value="HATPase_dom"/>
</dbReference>
<comment type="subcellular location">
    <subcellularLocation>
        <location evidence="2">Cell membrane</location>
    </subcellularLocation>
</comment>
<evidence type="ECO:0000256" key="7">
    <source>
        <dbReference type="ARBA" id="ARBA00022741"/>
    </source>
</evidence>
<dbReference type="EC" id="2.7.13.3" evidence="3"/>
<name>A0AAE3D1B6_9HYPH</name>
<gene>
    <name evidence="14" type="ORF">K1W69_11155</name>
</gene>
<evidence type="ECO:0000256" key="5">
    <source>
        <dbReference type="ARBA" id="ARBA00022553"/>
    </source>
</evidence>
<keyword evidence="15" id="KW-1185">Reference proteome</keyword>
<dbReference type="InterPro" id="IPR036890">
    <property type="entry name" value="HATPase_C_sf"/>
</dbReference>
<dbReference type="SUPFAM" id="SSF55874">
    <property type="entry name" value="ATPase domain of HSP90 chaperone/DNA topoisomerase II/histidine kinase"/>
    <property type="match status" value="1"/>
</dbReference>
<evidence type="ECO:0000256" key="3">
    <source>
        <dbReference type="ARBA" id="ARBA00012438"/>
    </source>
</evidence>
<evidence type="ECO:0000256" key="8">
    <source>
        <dbReference type="ARBA" id="ARBA00022777"/>
    </source>
</evidence>
<comment type="caution">
    <text evidence="14">The sequence shown here is derived from an EMBL/GenBank/DDBJ whole genome shotgun (WGS) entry which is preliminary data.</text>
</comment>
<evidence type="ECO:0000256" key="12">
    <source>
        <dbReference type="SAM" id="Phobius"/>
    </source>
</evidence>
<evidence type="ECO:0000313" key="14">
    <source>
        <dbReference type="EMBL" id="MBW8637746.1"/>
    </source>
</evidence>
<accession>A0AAE3D1B6</accession>
<keyword evidence="12" id="KW-1133">Transmembrane helix</keyword>
<feature type="transmembrane region" description="Helical" evidence="12">
    <location>
        <begin position="29"/>
        <end position="46"/>
    </location>
</feature>
<dbReference type="InterPro" id="IPR003661">
    <property type="entry name" value="HisK_dim/P_dom"/>
</dbReference>
<dbReference type="AlphaFoldDB" id="A0AAE3D1B6"/>
<keyword evidence="7" id="KW-0547">Nucleotide-binding</keyword>
<reference evidence="14" key="1">
    <citation type="submission" date="2021-08" db="EMBL/GenBank/DDBJ databases">
        <title>Hoeflea bacterium WL0058 sp. nov., isolated from the sediment.</title>
        <authorList>
            <person name="Wang L."/>
            <person name="Zhang D."/>
        </authorList>
    </citation>
    <scope>NUCLEOTIDE SEQUENCE</scope>
    <source>
        <strain evidence="14">WL0058</strain>
    </source>
</reference>
<dbReference type="PROSITE" id="PS50109">
    <property type="entry name" value="HIS_KIN"/>
    <property type="match status" value="1"/>
</dbReference>
<evidence type="ECO:0000256" key="2">
    <source>
        <dbReference type="ARBA" id="ARBA00004236"/>
    </source>
</evidence>
<feature type="transmembrane region" description="Helical" evidence="12">
    <location>
        <begin position="7"/>
        <end position="23"/>
    </location>
</feature>
<proteinExistence type="predicted"/>
<dbReference type="Pfam" id="PF02518">
    <property type="entry name" value="HATPase_c"/>
    <property type="match status" value="1"/>
</dbReference>
<evidence type="ECO:0000313" key="15">
    <source>
        <dbReference type="Proteomes" id="UP001196509"/>
    </source>
</evidence>
<dbReference type="GO" id="GO:0005524">
    <property type="term" value="F:ATP binding"/>
    <property type="evidence" value="ECO:0007669"/>
    <property type="project" value="UniProtKB-KW"/>
</dbReference>
<sequence>MRLYDARYTLIAAVFLAMALLVFDDVTHWHVWLGLGIIVIAAALPVRSRMIRKRERMLRQTGFQTPVEDVVFASCEALDDPAIVLAPGSIVIYQNHAAIEKFGPIARGSHLSSRLRAPQILELVHEVAGDHRTRTINHVEKVPSERWYQVRIAPMREVARLNGGGEFFLLTFRDQSESRRMDRMRTDFIANASHELRTPLASLTGFIETLQGPARNDREAQERFLSIMSEQAGRMTRLVDDLLSLTRLEMKAHMAPTAEVDLVPLIGHVRDTLRSMAEDLDVELRLTTPEEPVPVTGDYDELIQVFENLIENACKYGQNGGRVDVTIKDPSPAAQGMIDVSVKDYGPGIPSEHVPRLTERFYRVNVETSRSKKGTGLGLAIVKHILTRHRARLIVNSVLGEGSEFVVRIARRSS</sequence>
<dbReference type="PRINTS" id="PR00344">
    <property type="entry name" value="BCTRLSENSOR"/>
</dbReference>
<evidence type="ECO:0000256" key="6">
    <source>
        <dbReference type="ARBA" id="ARBA00022679"/>
    </source>
</evidence>
<dbReference type="Proteomes" id="UP001196509">
    <property type="component" value="Unassembled WGS sequence"/>
</dbReference>
<dbReference type="SMART" id="SM00388">
    <property type="entry name" value="HisKA"/>
    <property type="match status" value="1"/>
</dbReference>
<dbReference type="Pfam" id="PF00512">
    <property type="entry name" value="HisKA"/>
    <property type="match status" value="1"/>
</dbReference>
<dbReference type="PANTHER" id="PTHR45453">
    <property type="entry name" value="PHOSPHATE REGULON SENSOR PROTEIN PHOR"/>
    <property type="match status" value="1"/>
</dbReference>
<keyword evidence="6" id="KW-0808">Transferase</keyword>
<evidence type="ECO:0000259" key="13">
    <source>
        <dbReference type="PROSITE" id="PS50109"/>
    </source>
</evidence>
<feature type="domain" description="Histidine kinase" evidence="13">
    <location>
        <begin position="191"/>
        <end position="413"/>
    </location>
</feature>
<dbReference type="SMART" id="SM00387">
    <property type="entry name" value="HATPase_c"/>
    <property type="match status" value="1"/>
</dbReference>
<keyword evidence="9" id="KW-0067">ATP-binding</keyword>
<organism evidence="14 15">
    <name type="scientific">Flavimaribacter sediminis</name>
    <dbReference type="NCBI Taxonomy" id="2865987"/>
    <lineage>
        <taxon>Bacteria</taxon>
        <taxon>Pseudomonadati</taxon>
        <taxon>Pseudomonadota</taxon>
        <taxon>Alphaproteobacteria</taxon>
        <taxon>Hyphomicrobiales</taxon>
        <taxon>Rhizobiaceae</taxon>
        <taxon>Flavimaribacter</taxon>
    </lineage>
</organism>
<dbReference type="CDD" id="cd00082">
    <property type="entry name" value="HisKA"/>
    <property type="match status" value="1"/>
</dbReference>
<dbReference type="InterPro" id="IPR036097">
    <property type="entry name" value="HisK_dim/P_sf"/>
</dbReference>
<evidence type="ECO:0000256" key="11">
    <source>
        <dbReference type="ARBA" id="ARBA00023136"/>
    </source>
</evidence>
<dbReference type="InterPro" id="IPR004358">
    <property type="entry name" value="Sig_transdc_His_kin-like_C"/>
</dbReference>